<accession>A0A1M7UFU1</accession>
<evidence type="ECO:0000256" key="2">
    <source>
        <dbReference type="SAM" id="Phobius"/>
    </source>
</evidence>
<feature type="region of interest" description="Disordered" evidence="1">
    <location>
        <begin position="181"/>
        <end position="263"/>
    </location>
</feature>
<dbReference type="RefSeq" id="WP_083587733.1">
    <property type="nucleotide sequence ID" value="NZ_LT670849.1"/>
</dbReference>
<feature type="compositionally biased region" description="Low complexity" evidence="1">
    <location>
        <begin position="193"/>
        <end position="234"/>
    </location>
</feature>
<dbReference type="AlphaFoldDB" id="A0A1M7UFU1"/>
<dbReference type="OrthoDB" id="9821500at2"/>
<keyword evidence="4" id="KW-1185">Reference proteome</keyword>
<proteinExistence type="predicted"/>
<sequence length="290" mass="30753">MIDDMASLKHAMEQMDSDDPAVAQAARDRAAQILSNAGLSFAKIAELIEERRLLLRPRIVASIKRMDQPDGLGDAAFRDTGASLRKEGQSFRQIAEALELGGHVAPRYEKAVHSGLHQVELENERDVAESRRDPALVSYLLRFLVIAGLGVVLVYALHEFAAGSWHFPGYRAGLGAARQRADVTPPVSPGEPAPSASPSTGSATPSAPPAATVAPSANEPTPAQPSPAASANPPAASPPPSTPPVANDRPRTAQSRTYNDFMPDRIRRKSRYAGPCMGGVGGCYWGGGQY</sequence>
<name>A0A1M7UFU1_9BRAD</name>
<organism evidence="3 4">
    <name type="scientific">Bradyrhizobium erythrophlei</name>
    <dbReference type="NCBI Taxonomy" id="1437360"/>
    <lineage>
        <taxon>Bacteria</taxon>
        <taxon>Pseudomonadati</taxon>
        <taxon>Pseudomonadota</taxon>
        <taxon>Alphaproteobacteria</taxon>
        <taxon>Hyphomicrobiales</taxon>
        <taxon>Nitrobacteraceae</taxon>
        <taxon>Bradyrhizobium</taxon>
    </lineage>
</organism>
<dbReference type="Proteomes" id="UP000184096">
    <property type="component" value="Chromosome I"/>
</dbReference>
<evidence type="ECO:0000256" key="1">
    <source>
        <dbReference type="SAM" id="MobiDB-lite"/>
    </source>
</evidence>
<keyword evidence="2" id="KW-1133">Transmembrane helix</keyword>
<keyword evidence="2" id="KW-0472">Membrane</keyword>
<gene>
    <name evidence="3" type="ORF">SAMN05444170_4909</name>
</gene>
<protein>
    <submittedName>
        <fullName evidence="3">Uncharacterized protein</fullName>
    </submittedName>
</protein>
<dbReference type="EMBL" id="LT670849">
    <property type="protein sequence ID" value="SHN81796.1"/>
    <property type="molecule type" value="Genomic_DNA"/>
</dbReference>
<feature type="transmembrane region" description="Helical" evidence="2">
    <location>
        <begin position="139"/>
        <end position="158"/>
    </location>
</feature>
<reference evidence="4" key="1">
    <citation type="submission" date="2016-11" db="EMBL/GenBank/DDBJ databases">
        <authorList>
            <person name="Varghese N."/>
            <person name="Submissions S."/>
        </authorList>
    </citation>
    <scope>NUCLEOTIDE SEQUENCE [LARGE SCALE GENOMIC DNA]</scope>
    <source>
        <strain evidence="4">GAS401</strain>
    </source>
</reference>
<evidence type="ECO:0000313" key="3">
    <source>
        <dbReference type="EMBL" id="SHN81796.1"/>
    </source>
</evidence>
<keyword evidence="2" id="KW-0812">Transmembrane</keyword>
<evidence type="ECO:0000313" key="4">
    <source>
        <dbReference type="Proteomes" id="UP000184096"/>
    </source>
</evidence>